<proteinExistence type="predicted"/>
<comment type="caution">
    <text evidence="1">The sequence shown here is derived from an EMBL/GenBank/DDBJ whole genome shotgun (WGS) entry which is preliminary data.</text>
</comment>
<name>A0A2M8KRH8_9BACT</name>
<protein>
    <submittedName>
        <fullName evidence="1">Uncharacterized protein</fullName>
    </submittedName>
</protein>
<sequence length="73" mass="7932">MLEKVNGVNPHEAGLRNISAMIECAIDNTDPETAASIRNELIQAARLGFITPCEAVDTAFPPYFGDLSKQIEI</sequence>
<gene>
    <name evidence="1" type="ORF">COU88_04550</name>
</gene>
<reference evidence="2" key="1">
    <citation type="submission" date="2017-09" db="EMBL/GenBank/DDBJ databases">
        <title>Depth-based differentiation of microbial function through sediment-hosted aquifers and enrichment of novel symbionts in the deep terrestrial subsurface.</title>
        <authorList>
            <person name="Probst A.J."/>
            <person name="Ladd B."/>
            <person name="Jarett J.K."/>
            <person name="Geller-Mcgrath D.E."/>
            <person name="Sieber C.M.K."/>
            <person name="Emerson J.B."/>
            <person name="Anantharaman K."/>
            <person name="Thomas B.C."/>
            <person name="Malmstrom R."/>
            <person name="Stieglmeier M."/>
            <person name="Klingl A."/>
            <person name="Woyke T."/>
            <person name="Ryan C.M."/>
            <person name="Banfield J.F."/>
        </authorList>
    </citation>
    <scope>NUCLEOTIDE SEQUENCE [LARGE SCALE GENOMIC DNA]</scope>
</reference>
<dbReference type="Proteomes" id="UP000229554">
    <property type="component" value="Unassembled WGS sequence"/>
</dbReference>
<dbReference type="AlphaFoldDB" id="A0A2M8KRH8"/>
<evidence type="ECO:0000313" key="2">
    <source>
        <dbReference type="Proteomes" id="UP000229554"/>
    </source>
</evidence>
<organism evidence="1 2">
    <name type="scientific">Candidatus Roizmanbacteria bacterium CG10_big_fil_rev_8_21_14_0_10_39_6</name>
    <dbReference type="NCBI Taxonomy" id="1974853"/>
    <lineage>
        <taxon>Bacteria</taxon>
        <taxon>Candidatus Roizmaniibacteriota</taxon>
    </lineage>
</organism>
<dbReference type="EMBL" id="PFED01000185">
    <property type="protein sequence ID" value="PJE62534.1"/>
    <property type="molecule type" value="Genomic_DNA"/>
</dbReference>
<accession>A0A2M8KRH8</accession>
<evidence type="ECO:0000313" key="1">
    <source>
        <dbReference type="EMBL" id="PJE62534.1"/>
    </source>
</evidence>